<accession>A0A166L298</accession>
<reference evidence="1" key="1">
    <citation type="journal article" date="2016" name="Mol. Biol. Evol.">
        <title>Comparative Genomics of Early-Diverging Mushroom-Forming Fungi Provides Insights into the Origins of Lignocellulose Decay Capabilities.</title>
        <authorList>
            <person name="Nagy L.G."/>
            <person name="Riley R."/>
            <person name="Tritt A."/>
            <person name="Adam C."/>
            <person name="Daum C."/>
            <person name="Floudas D."/>
            <person name="Sun H."/>
            <person name="Yadav J.S."/>
            <person name="Pangilinan J."/>
            <person name="Larsson K.H."/>
            <person name="Matsuura K."/>
            <person name="Barry K."/>
            <person name="Labutti K."/>
            <person name="Kuo R."/>
            <person name="Ohm R.A."/>
            <person name="Bhattacharya S.S."/>
            <person name="Shirouzu T."/>
            <person name="Yoshinaga Y."/>
            <person name="Martin F.M."/>
            <person name="Grigoriev I.V."/>
            <person name="Hibbett D.S."/>
        </authorList>
    </citation>
    <scope>NUCLEOTIDE SEQUENCE [LARGE SCALE GENOMIC DNA]</scope>
    <source>
        <strain evidence="1">CBS 109695</strain>
    </source>
</reference>
<name>A0A166L298_9AGAM</name>
<gene>
    <name evidence="1" type="ORF">FIBSPDRAFT_890382</name>
</gene>
<proteinExistence type="predicted"/>
<evidence type="ECO:0000313" key="1">
    <source>
        <dbReference type="EMBL" id="KZP22500.1"/>
    </source>
</evidence>
<dbReference type="EMBL" id="KV417539">
    <property type="protein sequence ID" value="KZP22500.1"/>
    <property type="molecule type" value="Genomic_DNA"/>
</dbReference>
<organism evidence="1">
    <name type="scientific">Athelia psychrophila</name>
    <dbReference type="NCBI Taxonomy" id="1759441"/>
    <lineage>
        <taxon>Eukaryota</taxon>
        <taxon>Fungi</taxon>
        <taxon>Dikarya</taxon>
        <taxon>Basidiomycota</taxon>
        <taxon>Agaricomycotina</taxon>
        <taxon>Agaricomycetes</taxon>
        <taxon>Agaricomycetidae</taxon>
        <taxon>Atheliales</taxon>
        <taxon>Atheliaceae</taxon>
        <taxon>Athelia</taxon>
    </lineage>
</organism>
<dbReference type="AlphaFoldDB" id="A0A166L298"/>
<protein>
    <submittedName>
        <fullName evidence="1">Uncharacterized protein</fullName>
    </submittedName>
</protein>
<sequence>MTTNLVYIPHTEDCTCYELLTGEEIVPIQRLANSAPANKERSVREHIEDMNIQCYGLEYTARWVANLPRNSADFLPPDQPPAPVEKPTLSSLGVNRRIDEHLRQSSIAASVAPLTQPRLRNATNAPSRIVKRSLSAVDITPSKGKRRCVEPEAIRVPPGTTLQITIGQTTIESVVIR</sequence>